<dbReference type="Proteomes" id="UP000646053">
    <property type="component" value="Unassembled WGS sequence"/>
</dbReference>
<dbReference type="Pfam" id="PF00226">
    <property type="entry name" value="DnaJ"/>
    <property type="match status" value="1"/>
</dbReference>
<dbReference type="PROSITE" id="PS50076">
    <property type="entry name" value="DNAJ_2"/>
    <property type="match status" value="1"/>
</dbReference>
<keyword evidence="4" id="KW-1185">Reference proteome</keyword>
<reference evidence="3" key="1">
    <citation type="submission" date="2019-12" db="EMBL/GenBank/DDBJ databases">
        <title>High-Quality draft genome sequences of three cyanobacteria isolated from the limestone walls of the Old Cathedral of Coimbra.</title>
        <authorList>
            <person name="Tiago I."/>
            <person name="Soares F."/>
            <person name="Portugal A."/>
        </authorList>
    </citation>
    <scope>NUCLEOTIDE SEQUENCE</scope>
    <source>
        <strain evidence="3">A</strain>
    </source>
</reference>
<feature type="repeat" description="TPR" evidence="1">
    <location>
        <begin position="222"/>
        <end position="255"/>
    </location>
</feature>
<dbReference type="InterPro" id="IPR036869">
    <property type="entry name" value="J_dom_sf"/>
</dbReference>
<organism evidence="3 4">
    <name type="scientific">Myxacorys almedinensis A</name>
    <dbReference type="NCBI Taxonomy" id="2690445"/>
    <lineage>
        <taxon>Bacteria</taxon>
        <taxon>Bacillati</taxon>
        <taxon>Cyanobacteriota</taxon>
        <taxon>Cyanophyceae</taxon>
        <taxon>Leptolyngbyales</taxon>
        <taxon>Leptolyngbyaceae</taxon>
        <taxon>Myxacorys</taxon>
        <taxon>Myxacorys almedinensis</taxon>
    </lineage>
</organism>
<dbReference type="SUPFAM" id="SSF46565">
    <property type="entry name" value="Chaperone J-domain"/>
    <property type="match status" value="1"/>
</dbReference>
<keyword evidence="1" id="KW-0802">TPR repeat</keyword>
<dbReference type="AlphaFoldDB" id="A0A8J7Z5R6"/>
<gene>
    <name evidence="3" type="ORF">GS601_21965</name>
</gene>
<dbReference type="Gene3D" id="1.25.40.10">
    <property type="entry name" value="Tetratricopeptide repeat domain"/>
    <property type="match status" value="1"/>
</dbReference>
<dbReference type="InterPro" id="IPR019734">
    <property type="entry name" value="TPR_rpt"/>
</dbReference>
<evidence type="ECO:0000256" key="1">
    <source>
        <dbReference type="PROSITE-ProRule" id="PRU00339"/>
    </source>
</evidence>
<comment type="caution">
    <text evidence="3">The sequence shown here is derived from an EMBL/GenBank/DDBJ whole genome shotgun (WGS) entry which is preliminary data.</text>
</comment>
<protein>
    <submittedName>
        <fullName evidence="3">DnaJ domain-containing protein</fullName>
    </submittedName>
</protein>
<dbReference type="EMBL" id="WVIE01000045">
    <property type="protein sequence ID" value="NDJ19915.1"/>
    <property type="molecule type" value="Genomic_DNA"/>
</dbReference>
<dbReference type="InterPro" id="IPR011990">
    <property type="entry name" value="TPR-like_helical_dom_sf"/>
</dbReference>
<dbReference type="Gene3D" id="1.10.287.110">
    <property type="entry name" value="DnaJ domain"/>
    <property type="match status" value="1"/>
</dbReference>
<dbReference type="CDD" id="cd06257">
    <property type="entry name" value="DnaJ"/>
    <property type="match status" value="1"/>
</dbReference>
<dbReference type="SUPFAM" id="SSF48452">
    <property type="entry name" value="TPR-like"/>
    <property type="match status" value="1"/>
</dbReference>
<proteinExistence type="predicted"/>
<accession>A0A8J7Z5R6</accession>
<sequence>MKLLSDPYAVLGVSVAADDRRVLKRYHAIAKVLHPDRYLFAESADQDFANQVFARLVNPAYEKIKHDKGRSEVMAMVRLQVRRLVRDSQLVPQSEIARELMRQPVHEAEIFYEHAIATLAEVQFQDLERFHLVSQQLDELNLIYLQLKMGDLFVREKRTGLVAASEVKPATQYIFARSEQSSSTVDYARRHYDRAQQYIKKEVWGQAVLELRDALKIAPHQAAYHALLGFAYLRQDMSGMAIVHFRQALKLDPTEPLATEFAPRLNLQAKSPSHPISTGTEPKLGSLFRLFRR</sequence>
<dbReference type="SMART" id="SM00028">
    <property type="entry name" value="TPR"/>
    <property type="match status" value="2"/>
</dbReference>
<dbReference type="SMART" id="SM00271">
    <property type="entry name" value="DnaJ"/>
    <property type="match status" value="1"/>
</dbReference>
<dbReference type="PROSITE" id="PS50005">
    <property type="entry name" value="TPR"/>
    <property type="match status" value="1"/>
</dbReference>
<name>A0A8J7Z5R6_9CYAN</name>
<dbReference type="InterPro" id="IPR001623">
    <property type="entry name" value="DnaJ_domain"/>
</dbReference>
<evidence type="ECO:0000313" key="3">
    <source>
        <dbReference type="EMBL" id="NDJ19915.1"/>
    </source>
</evidence>
<evidence type="ECO:0000259" key="2">
    <source>
        <dbReference type="PROSITE" id="PS50076"/>
    </source>
</evidence>
<evidence type="ECO:0000313" key="4">
    <source>
        <dbReference type="Proteomes" id="UP000646053"/>
    </source>
</evidence>
<feature type="domain" description="J" evidence="2">
    <location>
        <begin position="6"/>
        <end position="69"/>
    </location>
</feature>